<dbReference type="Gene3D" id="3.80.10.10">
    <property type="entry name" value="Ribonuclease Inhibitor"/>
    <property type="match status" value="1"/>
</dbReference>
<comment type="function">
    <text evidence="12">Substrate recognition component of a SCF (SKP1-CUL1-F-box protein) E3 ubiquitin-protein ligase complex which mediates the ubiquitination and subsequent proteasomal degradation of target proteins involved in cell cycle progression, signal transduction and transcription. Specifically recognizes phosphorylated CDKN1B/p27kip and is involved in regulation of G1/S transition. Degradation of CDKN1B/p27kip also requires CKS1. Recognizes target proteins ORC1, CDT1, RBL2, KMT2A/MLL1, CDK9, RAG2, NBN, FOXO1, UBP43, YTHDF2, and probably MYC, TOB1 and TAL1. Degradation of TAL1 also requires STUB1. Recognizes CDKN1A in association with CCNE1 or CCNE2 and CDK2. Promotes ubiquitination and destruction of CDH1 in a CK1-dependent manner, thereby regulating cell migration. Following phosphorylation in response to DNA damage, mediates 'Lys-63'-linked ubiquitination of NBN, promoting ATM recruitment to DNA damage sites and DNA repair via homologous recombination.</text>
</comment>
<dbReference type="RefSeq" id="XP_023664279.1">
    <property type="nucleotide sequence ID" value="XM_023808511.2"/>
</dbReference>
<dbReference type="GO" id="GO:0070534">
    <property type="term" value="P:protein K63-linked ubiquitination"/>
    <property type="evidence" value="ECO:0007669"/>
    <property type="project" value="UniProtKB-ARBA"/>
</dbReference>
<dbReference type="GO" id="GO:0000082">
    <property type="term" value="P:G1/S transition of mitotic cell cycle"/>
    <property type="evidence" value="ECO:0007669"/>
    <property type="project" value="UniProtKB-ARBA"/>
</dbReference>
<dbReference type="AlphaFoldDB" id="A0A3B3Q654"/>
<dbReference type="GO" id="GO:0005634">
    <property type="term" value="C:nucleus"/>
    <property type="evidence" value="ECO:0007669"/>
    <property type="project" value="UniProtKB-SubCell"/>
</dbReference>
<evidence type="ECO:0000256" key="11">
    <source>
        <dbReference type="ARBA" id="ARBA00023242"/>
    </source>
</evidence>
<evidence type="ECO:0000256" key="4">
    <source>
        <dbReference type="ARBA" id="ARBA00022490"/>
    </source>
</evidence>
<evidence type="ECO:0000256" key="3">
    <source>
        <dbReference type="ARBA" id="ARBA00004906"/>
    </source>
</evidence>
<keyword evidence="8" id="KW-0833">Ubl conjugation pathway</keyword>
<dbReference type="SMART" id="SM00256">
    <property type="entry name" value="FBOX"/>
    <property type="match status" value="1"/>
</dbReference>
<dbReference type="GO" id="GO:1905168">
    <property type="term" value="P:positive regulation of double-strand break repair via homologous recombination"/>
    <property type="evidence" value="ECO:0007669"/>
    <property type="project" value="UniProtKB-ARBA"/>
</dbReference>
<reference evidence="17" key="1">
    <citation type="submission" date="2025-08" db="UniProtKB">
        <authorList>
            <consortium name="Ensembl"/>
        </authorList>
    </citation>
    <scope>IDENTIFICATION</scope>
</reference>
<evidence type="ECO:0000313" key="18">
    <source>
        <dbReference type="Proteomes" id="UP000261540"/>
    </source>
</evidence>
<evidence type="ECO:0000256" key="2">
    <source>
        <dbReference type="ARBA" id="ARBA00004496"/>
    </source>
</evidence>
<sequence>MEMSRERPLQQLPCLNEQLDGSMLSQHKPMKMLDKENTPQELIQCWSPPHKLPRISTRGKENEFVLGRRPRRRKEPAGLSWDQLPDELLLGIFYCLPLRDLLDVARVCRRWCRLAFDESLWSSVDLLGVVRLDAALSQVLPAGVLTLRCPRSCIGEPHLARAPSLRVQRMDLSSCIVSPSVLGDIMSRCCHLQDLSLEGLELSDGILLSLAQNRDLVRLNLSGCSGVSPQPLGDMLRACTRLEELNVSWCDFSSEHVKSVIGNIPSDVTQLDVSGYRQNLTMEDVKVLVERCPKLTHLDLSDSVLVTPESFQFLHSLASLRHLGLSRCYQIHPAALTELEKLPALRTLEAFGLVQESYLPVLSKALPRLLINTRWFSAVARPTPADCRDGAMWGVRCRLSYRS</sequence>
<keyword evidence="7" id="KW-0677">Repeat</keyword>
<keyword evidence="11" id="KW-0539">Nucleus</keyword>
<evidence type="ECO:0000256" key="10">
    <source>
        <dbReference type="ARBA" id="ARBA00022990"/>
    </source>
</evidence>
<dbReference type="InterPro" id="IPR006553">
    <property type="entry name" value="Leu-rich_rpt_Cys-con_subtyp"/>
</dbReference>
<dbReference type="SUPFAM" id="SSF52047">
    <property type="entry name" value="RNI-like"/>
    <property type="match status" value="1"/>
</dbReference>
<evidence type="ECO:0000313" key="17">
    <source>
        <dbReference type="Ensembl" id="ENSPKIP00000001638.1"/>
    </source>
</evidence>
<dbReference type="KEGG" id="pki:111842164"/>
<dbReference type="GO" id="GO:0006511">
    <property type="term" value="P:ubiquitin-dependent protein catabolic process"/>
    <property type="evidence" value="ECO:0007669"/>
    <property type="project" value="UniProtKB-ARBA"/>
</dbReference>
<evidence type="ECO:0000256" key="1">
    <source>
        <dbReference type="ARBA" id="ARBA00004123"/>
    </source>
</evidence>
<accession>A0A3B3Q654</accession>
<evidence type="ECO:0000256" key="5">
    <source>
        <dbReference type="ARBA" id="ARBA00022553"/>
    </source>
</evidence>
<evidence type="ECO:0000256" key="15">
    <source>
        <dbReference type="ARBA" id="ARBA00081589"/>
    </source>
</evidence>
<keyword evidence="6" id="KW-0433">Leucine-rich repeat</keyword>
<dbReference type="InterPro" id="IPR001611">
    <property type="entry name" value="Leu-rich_rpt"/>
</dbReference>
<dbReference type="GeneID" id="111842164"/>
<dbReference type="InterPro" id="IPR001810">
    <property type="entry name" value="F-box_dom"/>
</dbReference>
<dbReference type="PANTHER" id="PTHR46976:SF1">
    <property type="entry name" value="PROTEIN ARABIDILLO 1"/>
    <property type="match status" value="1"/>
</dbReference>
<keyword evidence="4" id="KW-0963">Cytoplasm</keyword>
<dbReference type="FunFam" id="3.80.10.10:FF:000105">
    <property type="entry name" value="S-phase kinase-associated protein 2"/>
    <property type="match status" value="1"/>
</dbReference>
<keyword evidence="18" id="KW-1185">Reference proteome</keyword>
<protein>
    <recommendedName>
        <fullName evidence="13">S-phase kinase-associated protein 2</fullName>
    </recommendedName>
    <alternativeName>
        <fullName evidence="15">Cyclin-A/CDK2-associated protein p45</fullName>
    </alternativeName>
    <alternativeName>
        <fullName evidence="14">F-box protein Skp2</fullName>
    </alternativeName>
</protein>
<evidence type="ECO:0000256" key="9">
    <source>
        <dbReference type="ARBA" id="ARBA00022843"/>
    </source>
</evidence>
<evidence type="ECO:0000256" key="12">
    <source>
        <dbReference type="ARBA" id="ARBA00056227"/>
    </source>
</evidence>
<dbReference type="CDD" id="cd22114">
    <property type="entry name" value="F-box_FBXL1"/>
    <property type="match status" value="1"/>
</dbReference>
<dbReference type="OrthoDB" id="2095648at2759"/>
<evidence type="ECO:0000256" key="13">
    <source>
        <dbReference type="ARBA" id="ARBA00071634"/>
    </source>
</evidence>
<dbReference type="SUPFAM" id="SSF81383">
    <property type="entry name" value="F-box domain"/>
    <property type="match status" value="1"/>
</dbReference>
<dbReference type="Pfam" id="PF13516">
    <property type="entry name" value="LRR_6"/>
    <property type="match status" value="1"/>
</dbReference>
<dbReference type="PROSITE" id="PS50181">
    <property type="entry name" value="FBOX"/>
    <property type="match status" value="1"/>
</dbReference>
<dbReference type="Ensembl" id="ENSPKIT00000025564.1">
    <property type="protein sequence ID" value="ENSPKIP00000001638.1"/>
    <property type="gene ID" value="ENSPKIG00000019858.1"/>
</dbReference>
<evidence type="ECO:0000256" key="7">
    <source>
        <dbReference type="ARBA" id="ARBA00022737"/>
    </source>
</evidence>
<dbReference type="GO" id="GO:0019005">
    <property type="term" value="C:SCF ubiquitin ligase complex"/>
    <property type="evidence" value="ECO:0007669"/>
    <property type="project" value="UniProtKB-ARBA"/>
</dbReference>
<evidence type="ECO:0000256" key="8">
    <source>
        <dbReference type="ARBA" id="ARBA00022786"/>
    </source>
</evidence>
<comment type="subcellular location">
    <subcellularLocation>
        <location evidence="2">Cytoplasm</location>
    </subcellularLocation>
    <subcellularLocation>
        <location evidence="1">Nucleus</location>
    </subcellularLocation>
</comment>
<reference evidence="17" key="2">
    <citation type="submission" date="2025-09" db="UniProtKB">
        <authorList>
            <consortium name="Ensembl"/>
        </authorList>
    </citation>
    <scope>IDENTIFICATION</scope>
</reference>
<keyword evidence="10" id="KW-0007">Acetylation</keyword>
<proteinExistence type="predicted"/>
<dbReference type="GeneTree" id="ENSGT00390000007918"/>
<dbReference type="CTD" id="6502"/>
<keyword evidence="9" id="KW-0832">Ubl conjugation</keyword>
<dbReference type="SMART" id="SM00367">
    <property type="entry name" value="LRR_CC"/>
    <property type="match status" value="4"/>
</dbReference>
<dbReference type="GO" id="GO:0005737">
    <property type="term" value="C:cytoplasm"/>
    <property type="evidence" value="ECO:0007669"/>
    <property type="project" value="UniProtKB-SubCell"/>
</dbReference>
<dbReference type="InterPro" id="IPR036047">
    <property type="entry name" value="F-box-like_dom_sf"/>
</dbReference>
<dbReference type="GO" id="GO:0140767">
    <property type="term" value="F:enzyme-substrate adaptor activity"/>
    <property type="evidence" value="ECO:0007669"/>
    <property type="project" value="UniProtKB-ARBA"/>
</dbReference>
<dbReference type="Pfam" id="PF12937">
    <property type="entry name" value="F-box-like"/>
    <property type="match status" value="1"/>
</dbReference>
<feature type="domain" description="F-box" evidence="16">
    <location>
        <begin position="78"/>
        <end position="124"/>
    </location>
</feature>
<dbReference type="InterPro" id="IPR032675">
    <property type="entry name" value="LRR_dom_sf"/>
</dbReference>
<evidence type="ECO:0000259" key="16">
    <source>
        <dbReference type="PROSITE" id="PS50181"/>
    </source>
</evidence>
<evidence type="ECO:0000256" key="6">
    <source>
        <dbReference type="ARBA" id="ARBA00022614"/>
    </source>
</evidence>
<organism evidence="17 18">
    <name type="scientific">Paramormyrops kingsleyae</name>
    <dbReference type="NCBI Taxonomy" id="1676925"/>
    <lineage>
        <taxon>Eukaryota</taxon>
        <taxon>Metazoa</taxon>
        <taxon>Chordata</taxon>
        <taxon>Craniata</taxon>
        <taxon>Vertebrata</taxon>
        <taxon>Euteleostomi</taxon>
        <taxon>Actinopterygii</taxon>
        <taxon>Neopterygii</taxon>
        <taxon>Teleostei</taxon>
        <taxon>Osteoglossocephala</taxon>
        <taxon>Osteoglossomorpha</taxon>
        <taxon>Osteoglossiformes</taxon>
        <taxon>Mormyridae</taxon>
        <taxon>Paramormyrops</taxon>
    </lineage>
</organism>
<dbReference type="STRING" id="1676925.ENSPKIP00000001638"/>
<keyword evidence="5" id="KW-0597">Phosphoprotein</keyword>
<evidence type="ECO:0000256" key="14">
    <source>
        <dbReference type="ARBA" id="ARBA00077776"/>
    </source>
</evidence>
<comment type="pathway">
    <text evidence="3">Protein modification; protein ubiquitination.</text>
</comment>
<dbReference type="PANTHER" id="PTHR46976">
    <property type="entry name" value="PROTEIN ARABIDILLO 1"/>
    <property type="match status" value="1"/>
</dbReference>
<dbReference type="Proteomes" id="UP000261540">
    <property type="component" value="Unplaced"/>
</dbReference>
<name>A0A3B3Q654_9TELE</name>